<dbReference type="EMBL" id="BMAT01006150">
    <property type="protein sequence ID" value="GFS07146.1"/>
    <property type="molecule type" value="Genomic_DNA"/>
</dbReference>
<feature type="non-terminal residue" evidence="2">
    <location>
        <position position="160"/>
    </location>
</feature>
<comment type="caution">
    <text evidence="2">The sequence shown here is derived from an EMBL/GenBank/DDBJ whole genome shotgun (WGS) entry which is preliminary data.</text>
</comment>
<reference evidence="2 3" key="1">
    <citation type="journal article" date="2021" name="Elife">
        <title>Chloroplast acquisition without the gene transfer in kleptoplastic sea slugs, Plakobranchus ocellatus.</title>
        <authorList>
            <person name="Maeda T."/>
            <person name="Takahashi S."/>
            <person name="Yoshida T."/>
            <person name="Shimamura S."/>
            <person name="Takaki Y."/>
            <person name="Nagai Y."/>
            <person name="Toyoda A."/>
            <person name="Suzuki Y."/>
            <person name="Arimoto A."/>
            <person name="Ishii H."/>
            <person name="Satoh N."/>
            <person name="Nishiyama T."/>
            <person name="Hasebe M."/>
            <person name="Maruyama T."/>
            <person name="Minagawa J."/>
            <person name="Obokata J."/>
            <person name="Shigenobu S."/>
        </authorList>
    </citation>
    <scope>NUCLEOTIDE SEQUENCE [LARGE SCALE GENOMIC DNA]</scope>
</reference>
<organism evidence="2 3">
    <name type="scientific">Elysia marginata</name>
    <dbReference type="NCBI Taxonomy" id="1093978"/>
    <lineage>
        <taxon>Eukaryota</taxon>
        <taxon>Metazoa</taxon>
        <taxon>Spiralia</taxon>
        <taxon>Lophotrochozoa</taxon>
        <taxon>Mollusca</taxon>
        <taxon>Gastropoda</taxon>
        <taxon>Heterobranchia</taxon>
        <taxon>Euthyneura</taxon>
        <taxon>Panpulmonata</taxon>
        <taxon>Sacoglossa</taxon>
        <taxon>Placobranchoidea</taxon>
        <taxon>Plakobranchidae</taxon>
        <taxon>Elysia</taxon>
    </lineage>
</organism>
<proteinExistence type="predicted"/>
<dbReference type="Proteomes" id="UP000762676">
    <property type="component" value="Unassembled WGS sequence"/>
</dbReference>
<evidence type="ECO:0000256" key="1">
    <source>
        <dbReference type="SAM" id="SignalP"/>
    </source>
</evidence>
<evidence type="ECO:0000313" key="3">
    <source>
        <dbReference type="Proteomes" id="UP000762676"/>
    </source>
</evidence>
<feature type="signal peptide" evidence="1">
    <location>
        <begin position="1"/>
        <end position="19"/>
    </location>
</feature>
<dbReference type="AlphaFoldDB" id="A0AAV4IG48"/>
<accession>A0AAV4IG48</accession>
<sequence length="160" mass="18454">MGYLWLAFAVSICFGLCSARHFEVSDEDPCILLDVEFNIEVKAIENDTVVATKYLTSSGRDIKAMGLCTGNYSDIGIFFYEKSSWIVDFRPYKDHPVAMYRLFQFEPAEIFGEVVNDTDILTFEDPRPVYLKNNSHSYVCEADDKQNYITQDPSRNYNYT</sequence>
<evidence type="ECO:0000313" key="2">
    <source>
        <dbReference type="EMBL" id="GFS07146.1"/>
    </source>
</evidence>
<protein>
    <submittedName>
        <fullName evidence="2">Uncharacterized protein</fullName>
    </submittedName>
</protein>
<name>A0AAV4IG48_9GAST</name>
<keyword evidence="3" id="KW-1185">Reference proteome</keyword>
<feature type="chain" id="PRO_5044011159" evidence="1">
    <location>
        <begin position="20"/>
        <end position="160"/>
    </location>
</feature>
<keyword evidence="1" id="KW-0732">Signal</keyword>
<gene>
    <name evidence="2" type="ORF">ElyMa_002981500</name>
</gene>